<dbReference type="EMBL" id="LAZR01018565">
    <property type="protein sequence ID" value="KKL95905.1"/>
    <property type="molecule type" value="Genomic_DNA"/>
</dbReference>
<proteinExistence type="predicted"/>
<dbReference type="AlphaFoldDB" id="A0A0F9IQ78"/>
<reference evidence="1" key="1">
    <citation type="journal article" date="2015" name="Nature">
        <title>Complex archaea that bridge the gap between prokaryotes and eukaryotes.</title>
        <authorList>
            <person name="Spang A."/>
            <person name="Saw J.H."/>
            <person name="Jorgensen S.L."/>
            <person name="Zaremba-Niedzwiedzka K."/>
            <person name="Martijn J."/>
            <person name="Lind A.E."/>
            <person name="van Eijk R."/>
            <person name="Schleper C."/>
            <person name="Guy L."/>
            <person name="Ettema T.J."/>
        </authorList>
    </citation>
    <scope>NUCLEOTIDE SEQUENCE</scope>
</reference>
<accession>A0A0F9IQ78</accession>
<organism evidence="1">
    <name type="scientific">marine sediment metagenome</name>
    <dbReference type="NCBI Taxonomy" id="412755"/>
    <lineage>
        <taxon>unclassified sequences</taxon>
        <taxon>metagenomes</taxon>
        <taxon>ecological metagenomes</taxon>
    </lineage>
</organism>
<evidence type="ECO:0000313" key="1">
    <source>
        <dbReference type="EMBL" id="KKL95905.1"/>
    </source>
</evidence>
<gene>
    <name evidence="1" type="ORF">LCGC14_1849940</name>
</gene>
<name>A0A0F9IQ78_9ZZZZ</name>
<protein>
    <submittedName>
        <fullName evidence="1">Uncharacterized protein</fullName>
    </submittedName>
</protein>
<sequence length="361" mass="40972">METSKTTFGARTKLPASMADLGSVVRLDPNNFNPSLDRFIFYKALQLVETPVANPIVHNLSSSLFPYSFEVFHHNLVSVKAGNNVFTYVMIYPLHPTSFSSREFFKQPPTGTSAFTLKFRTQILKFPFDLLDFSRIVKLAIGSDSKVIYSEVNAKNRSMRATVRLRGNDLFRECEDKETPTFLIHPKQTFRYFPSEVFFVAVGNIEVKLLPCLEKSKNKSVSFDVRTSWEVVSNGSSFNDGFCLGFLDHSTSLSHTSYSYLGREFILLSDSLIDSIVELEVLSNFILPSIINTELQSFSVSLDSPNYFFSRIDSDFSTYSYTHNIIVEEQVYKSYVYMSSGGEKGKFLTQLKQCVSFAQVL</sequence>
<comment type="caution">
    <text evidence="1">The sequence shown here is derived from an EMBL/GenBank/DDBJ whole genome shotgun (WGS) entry which is preliminary data.</text>
</comment>